<protein>
    <submittedName>
        <fullName evidence="1">Uncharacterized protein</fullName>
    </submittedName>
</protein>
<reference evidence="2" key="1">
    <citation type="submission" date="2023-07" db="EMBL/GenBank/DDBJ databases">
        <title>Functional and genomic diversity of the sorghum phyllosphere microbiome.</title>
        <authorList>
            <person name="Shade A."/>
        </authorList>
    </citation>
    <scope>NUCLEOTIDE SEQUENCE [LARGE SCALE GENOMIC DNA]</scope>
    <source>
        <strain evidence="2">SORGH_AS_0422</strain>
    </source>
</reference>
<dbReference type="EMBL" id="JAVLVU010000001">
    <property type="protein sequence ID" value="MDT3404126.1"/>
    <property type="molecule type" value="Genomic_DNA"/>
</dbReference>
<accession>A0ABU3GWY4</accession>
<keyword evidence="2" id="KW-1185">Reference proteome</keyword>
<evidence type="ECO:0000313" key="2">
    <source>
        <dbReference type="Proteomes" id="UP001258315"/>
    </source>
</evidence>
<name>A0ABU3GWY4_9SPHI</name>
<proteinExistence type="predicted"/>
<comment type="caution">
    <text evidence="1">The sequence shown here is derived from an EMBL/GenBank/DDBJ whole genome shotgun (WGS) entry which is preliminary data.</text>
</comment>
<sequence length="78" mass="9175">MLKTTNGISLTANAVQQPIMKNILRSLIHAITHIWKPTPNQFNKRYAEKFTKPDHCQWQGGRLLSQRELDEYNNRQKI</sequence>
<dbReference type="RefSeq" id="WP_311951464.1">
    <property type="nucleotide sequence ID" value="NZ_JAVLVU010000001.1"/>
</dbReference>
<dbReference type="Proteomes" id="UP001258315">
    <property type="component" value="Unassembled WGS sequence"/>
</dbReference>
<gene>
    <name evidence="1" type="ORF">QE417_003198</name>
</gene>
<evidence type="ECO:0000313" key="1">
    <source>
        <dbReference type="EMBL" id="MDT3404126.1"/>
    </source>
</evidence>
<organism evidence="1 2">
    <name type="scientific">Mucilaginibacter terrae</name>
    <dbReference type="NCBI Taxonomy" id="1955052"/>
    <lineage>
        <taxon>Bacteria</taxon>
        <taxon>Pseudomonadati</taxon>
        <taxon>Bacteroidota</taxon>
        <taxon>Sphingobacteriia</taxon>
        <taxon>Sphingobacteriales</taxon>
        <taxon>Sphingobacteriaceae</taxon>
        <taxon>Mucilaginibacter</taxon>
    </lineage>
</organism>